<sequence>MNYHKNHGNLKRCWGLIFCSLSILLGACTTKVVKQQDNLPIEDSTEIEVNTTVLPLPDTLYPSVERVRYDVEIKDSSDLTLSSLESLYDGEDVLTFRKTLLRDANFGGKVTGTPATIDTAWVFHTYYNTEQTKYGIWGGGSGWTGQPLFHKKRNEIMVGSLCGRVYFIDYNTGKATRQAIDVTNTIKGTPSLDPTLDNLYVGQGVPNHQPFGSLTIDLKKNQITDFFGRDPKARRGWNAFDSSPVVVGDFLFWPGENGCLYKFRRAQGKLTLAAALRYTINGSASGVENSLCVYRNYGFFGDNHGNILAVNLNTMKPVWSYNNHDDIDGSIVCKVENDTPYIYCGCEVDKQGNEGICHIVKLDGRNGNRIWNLQIPCKRFTLGEKALDGGMYCTPLLGMGDCSHLLFANICRNGADGKGAGSGEMIAVDIQTGKIVHSTQLNQFAWSSPVGFLNEKNEMYIFTGDSGGTTYLIRAKTGEILCKKHFAHNFESSPLVIGNTAIVGSRQNGIYKFVIK</sequence>
<keyword evidence="2" id="KW-1185">Reference proteome</keyword>
<dbReference type="InterPro" id="IPR015943">
    <property type="entry name" value="WD40/YVTN_repeat-like_dom_sf"/>
</dbReference>
<organism evidence="1 2">
    <name type="scientific">Segatella hominis</name>
    <dbReference type="NCBI Taxonomy" id="2518605"/>
    <lineage>
        <taxon>Bacteria</taxon>
        <taxon>Pseudomonadati</taxon>
        <taxon>Bacteroidota</taxon>
        <taxon>Bacteroidia</taxon>
        <taxon>Bacteroidales</taxon>
        <taxon>Prevotellaceae</taxon>
        <taxon>Segatella</taxon>
    </lineage>
</organism>
<dbReference type="SUPFAM" id="SSF50998">
    <property type="entry name" value="Quinoprotein alcohol dehydrogenase-like"/>
    <property type="match status" value="1"/>
</dbReference>
<accession>A0A4Y8VH02</accession>
<dbReference type="Proteomes" id="UP000297872">
    <property type="component" value="Unassembled WGS sequence"/>
</dbReference>
<dbReference type="InterPro" id="IPR011047">
    <property type="entry name" value="Quinoprotein_ADH-like_sf"/>
</dbReference>
<dbReference type="PANTHER" id="PTHR34512">
    <property type="entry name" value="CELL SURFACE PROTEIN"/>
    <property type="match status" value="1"/>
</dbReference>
<evidence type="ECO:0000313" key="1">
    <source>
        <dbReference type="EMBL" id="TFH79657.1"/>
    </source>
</evidence>
<evidence type="ECO:0000313" key="2">
    <source>
        <dbReference type="Proteomes" id="UP000297872"/>
    </source>
</evidence>
<proteinExistence type="predicted"/>
<dbReference type="PANTHER" id="PTHR34512:SF30">
    <property type="entry name" value="OUTER MEMBRANE PROTEIN ASSEMBLY FACTOR BAMB"/>
    <property type="match status" value="1"/>
</dbReference>
<dbReference type="OrthoDB" id="105314at2"/>
<comment type="caution">
    <text evidence="1">The sequence shown here is derived from an EMBL/GenBank/DDBJ whole genome shotgun (WGS) entry which is preliminary data.</text>
</comment>
<dbReference type="GeneID" id="302995581"/>
<protein>
    <submittedName>
        <fullName evidence="1">Dehydrogenase</fullName>
    </submittedName>
</protein>
<name>A0A4Y8VH02_9BACT</name>
<dbReference type="PROSITE" id="PS51257">
    <property type="entry name" value="PROKAR_LIPOPROTEIN"/>
    <property type="match status" value="1"/>
</dbReference>
<dbReference type="RefSeq" id="WP_134843666.1">
    <property type="nucleotide sequence ID" value="NZ_SGVY01000024.1"/>
</dbReference>
<gene>
    <name evidence="1" type="ORF">EXN75_09820</name>
</gene>
<dbReference type="EMBL" id="SGVY01000024">
    <property type="protein sequence ID" value="TFH79657.1"/>
    <property type="molecule type" value="Genomic_DNA"/>
</dbReference>
<dbReference type="AlphaFoldDB" id="A0A4Y8VH02"/>
<dbReference type="Gene3D" id="2.130.10.10">
    <property type="entry name" value="YVTN repeat-like/Quinoprotein amine dehydrogenase"/>
    <property type="match status" value="2"/>
</dbReference>
<reference evidence="1 2" key="1">
    <citation type="submission" date="2019-02" db="EMBL/GenBank/DDBJ databases">
        <title>Draft Genome Sequence of the Prevotella sp. BCRC 81118, Isolated from Human Feces.</title>
        <authorList>
            <person name="Huang C.-H."/>
        </authorList>
    </citation>
    <scope>NUCLEOTIDE SEQUENCE [LARGE SCALE GENOMIC DNA]</scope>
    <source>
        <strain evidence="1 2">BCRC 81118</strain>
    </source>
</reference>